<dbReference type="EMBL" id="LR899011">
    <property type="protein sequence ID" value="CAD7083977.1"/>
    <property type="molecule type" value="Genomic_DNA"/>
</dbReference>
<feature type="compositionally biased region" description="Basic and acidic residues" evidence="1">
    <location>
        <begin position="700"/>
        <end position="720"/>
    </location>
</feature>
<feature type="chain" id="PRO_5030950476" evidence="3">
    <location>
        <begin position="19"/>
        <end position="1670"/>
    </location>
</feature>
<feature type="compositionally biased region" description="Low complexity" evidence="1">
    <location>
        <begin position="803"/>
        <end position="825"/>
    </location>
</feature>
<feature type="region of interest" description="Disordered" evidence="1">
    <location>
        <begin position="69"/>
        <end position="101"/>
    </location>
</feature>
<feature type="compositionally biased region" description="Polar residues" evidence="1">
    <location>
        <begin position="133"/>
        <end position="155"/>
    </location>
</feature>
<feature type="region of interest" description="Disordered" evidence="1">
    <location>
        <begin position="450"/>
        <end position="511"/>
    </location>
</feature>
<name>A0A7R8YSL8_HERIL</name>
<evidence type="ECO:0000313" key="5">
    <source>
        <dbReference type="Proteomes" id="UP000594454"/>
    </source>
</evidence>
<feature type="compositionally biased region" description="Polar residues" evidence="1">
    <location>
        <begin position="1241"/>
        <end position="1267"/>
    </location>
</feature>
<feature type="compositionally biased region" description="Basic and acidic residues" evidence="1">
    <location>
        <begin position="848"/>
        <end position="860"/>
    </location>
</feature>
<feature type="compositionally biased region" description="Basic and acidic residues" evidence="1">
    <location>
        <begin position="894"/>
        <end position="910"/>
    </location>
</feature>
<feature type="compositionally biased region" description="Polar residues" evidence="1">
    <location>
        <begin position="1071"/>
        <end position="1086"/>
    </location>
</feature>
<organism evidence="4 5">
    <name type="scientific">Hermetia illucens</name>
    <name type="common">Black soldier fly</name>
    <dbReference type="NCBI Taxonomy" id="343691"/>
    <lineage>
        <taxon>Eukaryota</taxon>
        <taxon>Metazoa</taxon>
        <taxon>Ecdysozoa</taxon>
        <taxon>Arthropoda</taxon>
        <taxon>Hexapoda</taxon>
        <taxon>Insecta</taxon>
        <taxon>Pterygota</taxon>
        <taxon>Neoptera</taxon>
        <taxon>Endopterygota</taxon>
        <taxon>Diptera</taxon>
        <taxon>Brachycera</taxon>
        <taxon>Stratiomyomorpha</taxon>
        <taxon>Stratiomyidae</taxon>
        <taxon>Hermetiinae</taxon>
        <taxon>Hermetia</taxon>
    </lineage>
</organism>
<feature type="region of interest" description="Disordered" evidence="1">
    <location>
        <begin position="1071"/>
        <end position="1091"/>
    </location>
</feature>
<dbReference type="Proteomes" id="UP000594454">
    <property type="component" value="Chromosome 3"/>
</dbReference>
<feature type="compositionally biased region" description="Polar residues" evidence="1">
    <location>
        <begin position="633"/>
        <end position="665"/>
    </location>
</feature>
<feature type="region of interest" description="Disordered" evidence="1">
    <location>
        <begin position="1200"/>
        <end position="1275"/>
    </location>
</feature>
<keyword evidence="3" id="KW-0732">Signal</keyword>
<keyword evidence="2" id="KW-0472">Membrane</keyword>
<feature type="region of interest" description="Disordered" evidence="1">
    <location>
        <begin position="598"/>
        <end position="756"/>
    </location>
</feature>
<feature type="compositionally biased region" description="Polar residues" evidence="1">
    <location>
        <begin position="600"/>
        <end position="619"/>
    </location>
</feature>
<feature type="region of interest" description="Disordered" evidence="1">
    <location>
        <begin position="317"/>
        <end position="343"/>
    </location>
</feature>
<feature type="transmembrane region" description="Helical" evidence="2">
    <location>
        <begin position="1617"/>
        <end position="1639"/>
    </location>
</feature>
<feature type="compositionally biased region" description="Polar residues" evidence="1">
    <location>
        <begin position="826"/>
        <end position="837"/>
    </location>
</feature>
<feature type="compositionally biased region" description="Basic and acidic residues" evidence="1">
    <location>
        <begin position="1124"/>
        <end position="1133"/>
    </location>
</feature>
<feature type="region of interest" description="Disordered" evidence="1">
    <location>
        <begin position="1290"/>
        <end position="1378"/>
    </location>
</feature>
<keyword evidence="2" id="KW-1133">Transmembrane helix</keyword>
<feature type="compositionally biased region" description="Polar residues" evidence="1">
    <location>
        <begin position="1154"/>
        <end position="1176"/>
    </location>
</feature>
<feature type="region of interest" description="Disordered" evidence="1">
    <location>
        <begin position="927"/>
        <end position="952"/>
    </location>
</feature>
<evidence type="ECO:0000256" key="1">
    <source>
        <dbReference type="SAM" id="MobiDB-lite"/>
    </source>
</evidence>
<feature type="compositionally biased region" description="Polar residues" evidence="1">
    <location>
        <begin position="317"/>
        <end position="330"/>
    </location>
</feature>
<evidence type="ECO:0000256" key="3">
    <source>
        <dbReference type="SAM" id="SignalP"/>
    </source>
</evidence>
<proteinExistence type="predicted"/>
<feature type="region of interest" description="Disordered" evidence="1">
    <location>
        <begin position="790"/>
        <end position="910"/>
    </location>
</feature>
<accession>A0A7R8YSL8</accession>
<gene>
    <name evidence="4" type="ORF">HERILL_LOCUS6898</name>
</gene>
<feature type="compositionally biased region" description="Polar residues" evidence="1">
    <location>
        <begin position="192"/>
        <end position="205"/>
    </location>
</feature>
<feature type="compositionally biased region" description="Basic and acidic residues" evidence="1">
    <location>
        <begin position="1033"/>
        <end position="1042"/>
    </location>
</feature>
<sequence>MIWILLAILSAGIGICNPRHIDSTTELNHHIQVNFSSADDHLAHKGATTPSNITSRDFENLGENIVLENGVKQDEDQPVSQASNELSENQSSESTSSHFPNLEEILAKRDPALRRVPPGFGFYMNVGKPPYNPSENSKGNHVAGSTSTSPTNDSVESLDEVSKDLSEKLNGSGAVTEDVQPQNQAILDRSESQTSKDVVTPSTDINSEDVKSTNDKTGGLVIEAATDNQPVNELSENPSTENRWKYIFNISDEEFAKRDPALRGVPPGFGFYMTVGKPPYVPKTTLKEKLVAGRTSASSDSTTLEGIQSLNQANLDLSESQTSPDTTTPATGIHSEDAASTNHKTENLITEAGTENQPISSMAYKLSQIRATENSLSHFANLDIDDVLAKRDPALRGVPLGFGFYMTVGKPPYVPKKTLKEKLVAGSTSASSDSTTLEGIQSLNQANLDLSKSQTSPDTTTPATSISPTNDSVESLDEVSKDLSEKLNGSGAVTEDVQPQNQAILDRSESQISRDVLTPSTDINSEDVKSTNDKTGGLVKEVATDNQPVNELSENPSTENRWKYIFNISDEEFAKRDPALRGVPPGFGFYMTVGKPRYNPSENSKGNHVAGSTSASSTKDSVEGPIEKLNGSGAVTENLQNVSPASIDLSESQTSRDTVTPSTDINLEEGTGSPLKEVGIDNLPVSQDADEPSRSPSTENHSKDEVSSNDDTGRPPKESGIENLPVSEATNELSGSRSTEKTFSPSSQLENPSTENRWKYIFNFSDEEFAKRDPALRGIPPGFAFYLTVGKPPYIPPNKEGQSESQSLLKSVSSSTPASSEYVESVNNEISSPNAETGKQDISPGENLSEKLKEDQRESVQAEVGLQDILRPVSDVDISTSSPVDPIASSNAEADTKEVQSVGDSDKDLQRKRDAQKIFSFYFKLGKSEDSHNSTGENLSGKLKGDQRESVQAEAGLQDILRPVSDVDISTSSPVDPIASSNAEAGTKDVQSVGDSNKDLQRKRDAQKIFSFYFKLGKSEDSHNSTGENLSGKLKEDQRESVQAEAGLQDILRPVSDADILTSSPVDLIASSNAEAGTKDVQSVGDSNKDLQRKRDAQKIFSFYFKLGKSEDSHNSSGENLSGKLKEDQRESVQAEAGLQDILHPVSDVDISTSSPVELIASSNAEAGTKEGQSVGDSKKDLQRKRDAQKIFSFYYKLGKSEDSHNSPGENLSGKVKEDQRESVQAEAGLQDILRPVSDADISTSSPVDLIASSNAEGGTKDVQSVGDSKKDLQRKRDAQKIFSFYYKLGKSDDSHGQSSSIKTPIDESQSEKRSNENLDLAETISGSLSSEESLDSDEQQNSANTNGDGVHPTRGASSSSEEVNSAEIQGVENNNKDSIETGSLEIIEEEGPNIKSNLVLAEAAATNSKVELTKDEGLSGVPGITRDAVQDMQLSNNQENGNQAKDISFTSERRAKSVMFPKVRNLNLPNIIQEVPFQGRSMILEEEIIPQSFQLKSANFIPTKVEFDTVGLDVEQPKMHSSRSLDAGESPDMAVVSSPADLEASSSNLVDAIVEAAELTTELNRFVVTFHASVASTDEVPAPVTEAAGTSLNPELVEPRPLAKSEPYQQVASMNFTVIIVICVASLFLALALLLGLVMKMRNQRGILNIESAEQETSSHLAIPDAAEY</sequence>
<feature type="compositionally biased region" description="Polar residues" evidence="1">
    <location>
        <begin position="728"/>
        <end position="755"/>
    </location>
</feature>
<feature type="region of interest" description="Disordered" evidence="1">
    <location>
        <begin position="131"/>
        <end position="215"/>
    </location>
</feature>
<feature type="region of interest" description="Disordered" evidence="1">
    <location>
        <begin position="1018"/>
        <end position="1042"/>
    </location>
</feature>
<dbReference type="InParanoid" id="A0A7R8YSL8"/>
<evidence type="ECO:0000313" key="4">
    <source>
        <dbReference type="EMBL" id="CAD7083977.1"/>
    </source>
</evidence>
<feature type="region of interest" description="Disordered" evidence="1">
    <location>
        <begin position="1154"/>
        <end position="1184"/>
    </location>
</feature>
<feature type="region of interest" description="Disordered" evidence="1">
    <location>
        <begin position="1109"/>
        <end position="1140"/>
    </location>
</feature>
<keyword evidence="5" id="KW-1185">Reference proteome</keyword>
<feature type="compositionally biased region" description="Polar residues" evidence="1">
    <location>
        <begin position="877"/>
        <end position="893"/>
    </location>
</feature>
<feature type="compositionally biased region" description="Polar residues" evidence="1">
    <location>
        <begin position="968"/>
        <end position="995"/>
    </location>
</feature>
<feature type="compositionally biased region" description="Low complexity" evidence="1">
    <location>
        <begin position="80"/>
        <end position="97"/>
    </location>
</feature>
<feature type="compositionally biased region" description="Polar residues" evidence="1">
    <location>
        <begin position="450"/>
        <end position="473"/>
    </location>
</feature>
<feature type="compositionally biased region" description="Basic and acidic residues" evidence="1">
    <location>
        <begin position="1215"/>
        <end position="1224"/>
    </location>
</feature>
<feature type="region of interest" description="Disordered" evidence="1">
    <location>
        <begin position="968"/>
        <end position="1001"/>
    </location>
</feature>
<evidence type="ECO:0000256" key="2">
    <source>
        <dbReference type="SAM" id="Phobius"/>
    </source>
</evidence>
<feature type="compositionally biased region" description="Low complexity" evidence="1">
    <location>
        <begin position="1357"/>
        <end position="1368"/>
    </location>
</feature>
<reference evidence="4 5" key="1">
    <citation type="submission" date="2020-11" db="EMBL/GenBank/DDBJ databases">
        <authorList>
            <person name="Wallbank WR R."/>
            <person name="Pardo Diaz C."/>
            <person name="Kozak K."/>
            <person name="Martin S."/>
            <person name="Jiggins C."/>
            <person name="Moest M."/>
            <person name="Warren A I."/>
            <person name="Generalovic N T."/>
            <person name="Byers J.R.P. K."/>
            <person name="Montejo-Kovacevich G."/>
            <person name="Yen C E."/>
        </authorList>
    </citation>
    <scope>NUCLEOTIDE SEQUENCE [LARGE SCALE GENOMIC DNA]</scope>
</reference>
<keyword evidence="2" id="KW-0812">Transmembrane</keyword>
<feature type="signal peptide" evidence="3">
    <location>
        <begin position="1"/>
        <end position="18"/>
    </location>
</feature>
<protein>
    <submittedName>
        <fullName evidence="4">Uncharacterized protein</fullName>
    </submittedName>
</protein>